<evidence type="ECO:0000313" key="10">
    <source>
        <dbReference type="Proteomes" id="UP000183410"/>
    </source>
</evidence>
<dbReference type="AlphaFoldDB" id="A0A1I1YSM5"/>
<keyword evidence="5 7" id="KW-1133">Transmembrane helix</keyword>
<keyword evidence="2 7" id="KW-0813">Transport</keyword>
<feature type="transmembrane region" description="Helical" evidence="7">
    <location>
        <begin position="184"/>
        <end position="207"/>
    </location>
</feature>
<evidence type="ECO:0000256" key="5">
    <source>
        <dbReference type="ARBA" id="ARBA00022989"/>
    </source>
</evidence>
<accession>A0A1I1YSM5</accession>
<dbReference type="OrthoDB" id="9810086at2"/>
<reference evidence="10" key="1">
    <citation type="submission" date="2016-10" db="EMBL/GenBank/DDBJ databases">
        <authorList>
            <person name="Varghese N."/>
            <person name="Submissions S."/>
        </authorList>
    </citation>
    <scope>NUCLEOTIDE SEQUENCE [LARGE SCALE GENOMIC DNA]</scope>
    <source>
        <strain evidence="10">CGMCC 1.10223</strain>
    </source>
</reference>
<feature type="transmembrane region" description="Helical" evidence="7">
    <location>
        <begin position="111"/>
        <end position="131"/>
    </location>
</feature>
<comment type="subcellular location">
    <subcellularLocation>
        <location evidence="1 7">Cell membrane</location>
        <topology evidence="1 7">Multi-pass membrane protein</topology>
    </subcellularLocation>
</comment>
<dbReference type="CDD" id="cd06261">
    <property type="entry name" value="TM_PBP2"/>
    <property type="match status" value="1"/>
</dbReference>
<comment type="similarity">
    <text evidence="7">Belongs to the binding-protein-dependent transport system permease family.</text>
</comment>
<gene>
    <name evidence="9" type="ORF">SAMN04487969_101757</name>
</gene>
<dbReference type="PANTHER" id="PTHR43744:SF9">
    <property type="entry name" value="POLYGALACTURONAN_RHAMNOGALACTURONAN TRANSPORT SYSTEM PERMEASE PROTEIN YTCP"/>
    <property type="match status" value="1"/>
</dbReference>
<protein>
    <submittedName>
        <fullName evidence="9">Putative aldouronate transport system permease protein</fullName>
    </submittedName>
</protein>
<evidence type="ECO:0000313" key="9">
    <source>
        <dbReference type="EMBL" id="SFE22527.1"/>
    </source>
</evidence>
<keyword evidence="10" id="KW-1185">Reference proteome</keyword>
<sequence>MNKRLGTKSDIIFNLLIYGLLVLSLLVVLLPFLYVFFSSFSSKSEYLSRGFYLFPNEWTLNSYGYLLSSDGFLKAYGNTFFITIVGTLINLVITCLMAYGLSKSWLKGRGILNFMVLFTMIFNGGMIPTYLILKELALIDTYWALFLSGAIAPFILIIMRSFFSNIPEELEEAARIDGCNEWVLLFRVVIPLSLPSIVTISLMYAVMHWNSYFTAILYLNDSNKWPVQVFLRQLLLESDSSMETHIGAFEYGPPVKMAAVIATALPLLLCYPFMQKYFNKGMFVGSVKG</sequence>
<dbReference type="InterPro" id="IPR035906">
    <property type="entry name" value="MetI-like_sf"/>
</dbReference>
<dbReference type="SUPFAM" id="SSF161098">
    <property type="entry name" value="MetI-like"/>
    <property type="match status" value="1"/>
</dbReference>
<feature type="transmembrane region" description="Helical" evidence="7">
    <location>
        <begin position="257"/>
        <end position="274"/>
    </location>
</feature>
<keyword evidence="3" id="KW-1003">Cell membrane</keyword>
<dbReference type="GO" id="GO:0005886">
    <property type="term" value="C:plasma membrane"/>
    <property type="evidence" value="ECO:0007669"/>
    <property type="project" value="UniProtKB-SubCell"/>
</dbReference>
<evidence type="ECO:0000259" key="8">
    <source>
        <dbReference type="PROSITE" id="PS50928"/>
    </source>
</evidence>
<feature type="transmembrane region" description="Helical" evidence="7">
    <location>
        <begin position="143"/>
        <end position="163"/>
    </location>
</feature>
<feature type="domain" description="ABC transmembrane type-1" evidence="8">
    <location>
        <begin position="76"/>
        <end position="274"/>
    </location>
</feature>
<evidence type="ECO:0000256" key="3">
    <source>
        <dbReference type="ARBA" id="ARBA00022475"/>
    </source>
</evidence>
<dbReference type="EMBL" id="FONN01000001">
    <property type="protein sequence ID" value="SFE22527.1"/>
    <property type="molecule type" value="Genomic_DNA"/>
</dbReference>
<dbReference type="Proteomes" id="UP000183410">
    <property type="component" value="Unassembled WGS sequence"/>
</dbReference>
<dbReference type="PROSITE" id="PS50928">
    <property type="entry name" value="ABC_TM1"/>
    <property type="match status" value="1"/>
</dbReference>
<name>A0A1I1YSM5_9BACL</name>
<feature type="transmembrane region" description="Helical" evidence="7">
    <location>
        <begin position="75"/>
        <end position="99"/>
    </location>
</feature>
<dbReference type="RefSeq" id="WP_046230874.1">
    <property type="nucleotide sequence ID" value="NZ_FONN01000001.1"/>
</dbReference>
<evidence type="ECO:0000256" key="4">
    <source>
        <dbReference type="ARBA" id="ARBA00022692"/>
    </source>
</evidence>
<organism evidence="9 10">
    <name type="scientific">Paenibacillus algorifonticola</name>
    <dbReference type="NCBI Taxonomy" id="684063"/>
    <lineage>
        <taxon>Bacteria</taxon>
        <taxon>Bacillati</taxon>
        <taxon>Bacillota</taxon>
        <taxon>Bacilli</taxon>
        <taxon>Bacillales</taxon>
        <taxon>Paenibacillaceae</taxon>
        <taxon>Paenibacillus</taxon>
    </lineage>
</organism>
<dbReference type="InterPro" id="IPR000515">
    <property type="entry name" value="MetI-like"/>
</dbReference>
<evidence type="ECO:0000256" key="7">
    <source>
        <dbReference type="RuleBase" id="RU363032"/>
    </source>
</evidence>
<keyword evidence="4 7" id="KW-0812">Transmembrane</keyword>
<feature type="transmembrane region" description="Helical" evidence="7">
    <location>
        <begin position="12"/>
        <end position="37"/>
    </location>
</feature>
<evidence type="ECO:0000256" key="1">
    <source>
        <dbReference type="ARBA" id="ARBA00004651"/>
    </source>
</evidence>
<keyword evidence="6 7" id="KW-0472">Membrane</keyword>
<dbReference type="Gene3D" id="1.10.3720.10">
    <property type="entry name" value="MetI-like"/>
    <property type="match status" value="1"/>
</dbReference>
<proteinExistence type="inferred from homology"/>
<dbReference type="GO" id="GO:0055085">
    <property type="term" value="P:transmembrane transport"/>
    <property type="evidence" value="ECO:0007669"/>
    <property type="project" value="InterPro"/>
</dbReference>
<dbReference type="PANTHER" id="PTHR43744">
    <property type="entry name" value="ABC TRANSPORTER PERMEASE PROTEIN MG189-RELATED-RELATED"/>
    <property type="match status" value="1"/>
</dbReference>
<dbReference type="Pfam" id="PF00528">
    <property type="entry name" value="BPD_transp_1"/>
    <property type="match status" value="1"/>
</dbReference>
<evidence type="ECO:0000256" key="6">
    <source>
        <dbReference type="ARBA" id="ARBA00023136"/>
    </source>
</evidence>
<evidence type="ECO:0000256" key="2">
    <source>
        <dbReference type="ARBA" id="ARBA00022448"/>
    </source>
</evidence>